<dbReference type="OrthoDB" id="60092at2759"/>
<protein>
    <submittedName>
        <fullName evidence="2">Uncharacterized protein</fullName>
    </submittedName>
</protein>
<feature type="compositionally biased region" description="Polar residues" evidence="1">
    <location>
        <begin position="32"/>
        <end position="49"/>
    </location>
</feature>
<reference evidence="2" key="1">
    <citation type="submission" date="2022-07" db="EMBL/GenBank/DDBJ databases">
        <authorList>
            <person name="Macas J."/>
            <person name="Novak P."/>
            <person name="Neumann P."/>
        </authorList>
    </citation>
    <scope>NUCLEOTIDE SEQUENCE</scope>
</reference>
<feature type="region of interest" description="Disordered" evidence="1">
    <location>
        <begin position="32"/>
        <end position="83"/>
    </location>
</feature>
<evidence type="ECO:0000313" key="3">
    <source>
        <dbReference type="Proteomes" id="UP001152484"/>
    </source>
</evidence>
<sequence length="117" mass="11941">MEPKFGLDDGSGSNFDAALVLATMLTSQINNVNSTGGPQAVNSNGQAGDQSKGAETHDGSRGDNSEPPSDHTRIWSDLSGSGRNQIINEQQEILRVGSINISGGGATTGNVVSGANK</sequence>
<evidence type="ECO:0000313" key="2">
    <source>
        <dbReference type="EMBL" id="CAH9087368.1"/>
    </source>
</evidence>
<name>A0A9P0Z5K1_CUSEU</name>
<dbReference type="AlphaFoldDB" id="A0A9P0Z5K1"/>
<organism evidence="2 3">
    <name type="scientific">Cuscuta europaea</name>
    <name type="common">European dodder</name>
    <dbReference type="NCBI Taxonomy" id="41803"/>
    <lineage>
        <taxon>Eukaryota</taxon>
        <taxon>Viridiplantae</taxon>
        <taxon>Streptophyta</taxon>
        <taxon>Embryophyta</taxon>
        <taxon>Tracheophyta</taxon>
        <taxon>Spermatophyta</taxon>
        <taxon>Magnoliopsida</taxon>
        <taxon>eudicotyledons</taxon>
        <taxon>Gunneridae</taxon>
        <taxon>Pentapetalae</taxon>
        <taxon>asterids</taxon>
        <taxon>lamiids</taxon>
        <taxon>Solanales</taxon>
        <taxon>Convolvulaceae</taxon>
        <taxon>Cuscuteae</taxon>
        <taxon>Cuscuta</taxon>
        <taxon>Cuscuta subgen. Cuscuta</taxon>
    </lineage>
</organism>
<dbReference type="EMBL" id="CAMAPE010000019">
    <property type="protein sequence ID" value="CAH9087368.1"/>
    <property type="molecule type" value="Genomic_DNA"/>
</dbReference>
<comment type="caution">
    <text evidence="2">The sequence shown here is derived from an EMBL/GenBank/DDBJ whole genome shotgun (WGS) entry which is preliminary data.</text>
</comment>
<proteinExistence type="predicted"/>
<keyword evidence="3" id="KW-1185">Reference proteome</keyword>
<gene>
    <name evidence="2" type="ORF">CEURO_LOCUS10026</name>
</gene>
<accession>A0A9P0Z5K1</accession>
<dbReference type="Proteomes" id="UP001152484">
    <property type="component" value="Unassembled WGS sequence"/>
</dbReference>
<evidence type="ECO:0000256" key="1">
    <source>
        <dbReference type="SAM" id="MobiDB-lite"/>
    </source>
</evidence>
<feature type="compositionally biased region" description="Basic and acidic residues" evidence="1">
    <location>
        <begin position="52"/>
        <end position="74"/>
    </location>
</feature>